<proteinExistence type="predicted"/>
<dbReference type="RefSeq" id="WP_008509785.1">
    <property type="nucleotide sequence ID" value="NZ_CM001403.1"/>
</dbReference>
<name>H1Y328_9SPHI</name>
<evidence type="ECO:0000313" key="3">
    <source>
        <dbReference type="Proteomes" id="UP000002774"/>
    </source>
</evidence>
<dbReference type="EMBL" id="CM001403">
    <property type="protein sequence ID" value="EHQ28846.1"/>
    <property type="molecule type" value="Genomic_DNA"/>
</dbReference>
<gene>
    <name evidence="2" type="ORF">Mucpa_4761</name>
</gene>
<organism evidence="2 3">
    <name type="scientific">Mucilaginibacter paludis DSM 18603</name>
    <dbReference type="NCBI Taxonomy" id="714943"/>
    <lineage>
        <taxon>Bacteria</taxon>
        <taxon>Pseudomonadati</taxon>
        <taxon>Bacteroidota</taxon>
        <taxon>Sphingobacteriia</taxon>
        <taxon>Sphingobacteriales</taxon>
        <taxon>Sphingobacteriaceae</taxon>
        <taxon>Mucilaginibacter</taxon>
    </lineage>
</organism>
<feature type="transmembrane region" description="Helical" evidence="1">
    <location>
        <begin position="120"/>
        <end position="142"/>
    </location>
</feature>
<protein>
    <submittedName>
        <fullName evidence="2">Uncharacterized protein</fullName>
    </submittedName>
</protein>
<sequence length="209" mass="23583">MKRNMAITGFYCALVALLATLGYGIVQILQVLGTLKYPLDDRLIYGFSLAIAQPFLLAMLAFHYILPEERRFWSHAALLFALLYTVYVVLIYGVQLATVIPASLHDRRETLLTVKPQSFFWTIDALGYICMGIATLMAAFALKNNSDTLWLSHFLLANGFVVPLICITYFYPHFSTATLWIGSPWLITVPGSMLLLSRFFKKEAAELWG</sequence>
<dbReference type="Proteomes" id="UP000002774">
    <property type="component" value="Chromosome"/>
</dbReference>
<dbReference type="AlphaFoldDB" id="H1Y328"/>
<keyword evidence="1" id="KW-0812">Transmembrane</keyword>
<keyword evidence="1" id="KW-0472">Membrane</keyword>
<evidence type="ECO:0000256" key="1">
    <source>
        <dbReference type="SAM" id="Phobius"/>
    </source>
</evidence>
<dbReference type="eggNOG" id="ENOG502ZN6H">
    <property type="taxonomic scope" value="Bacteria"/>
</dbReference>
<keyword evidence="1" id="KW-1133">Transmembrane helix</keyword>
<feature type="transmembrane region" description="Helical" evidence="1">
    <location>
        <begin position="177"/>
        <end position="196"/>
    </location>
</feature>
<keyword evidence="3" id="KW-1185">Reference proteome</keyword>
<reference evidence="2" key="1">
    <citation type="submission" date="2011-09" db="EMBL/GenBank/DDBJ databases">
        <title>The permanent draft genome of Mucilaginibacter paludis DSM 18603.</title>
        <authorList>
            <consortium name="US DOE Joint Genome Institute (JGI-PGF)"/>
            <person name="Lucas S."/>
            <person name="Han J."/>
            <person name="Lapidus A."/>
            <person name="Bruce D."/>
            <person name="Goodwin L."/>
            <person name="Pitluck S."/>
            <person name="Peters L."/>
            <person name="Kyrpides N."/>
            <person name="Mavromatis K."/>
            <person name="Ivanova N."/>
            <person name="Mikhailova N."/>
            <person name="Held B."/>
            <person name="Detter J.C."/>
            <person name="Tapia R."/>
            <person name="Han C."/>
            <person name="Land M."/>
            <person name="Hauser L."/>
            <person name="Markowitz V."/>
            <person name="Cheng J.-F."/>
            <person name="Hugenholtz P."/>
            <person name="Woyke T."/>
            <person name="Wu D."/>
            <person name="Tindall B."/>
            <person name="Brambilla E."/>
            <person name="Klenk H.-P."/>
            <person name="Eisen J.A."/>
        </authorList>
    </citation>
    <scope>NUCLEOTIDE SEQUENCE [LARGE SCALE GENOMIC DNA]</scope>
    <source>
        <strain evidence="2">DSM 18603</strain>
    </source>
</reference>
<dbReference type="OrthoDB" id="670339at2"/>
<accession>H1Y328</accession>
<feature type="transmembrane region" description="Helical" evidence="1">
    <location>
        <begin position="149"/>
        <end position="171"/>
    </location>
</feature>
<dbReference type="HOGENOM" id="CLU_1243002_0_0_10"/>
<feature type="transmembrane region" description="Helical" evidence="1">
    <location>
        <begin position="43"/>
        <end position="66"/>
    </location>
</feature>
<evidence type="ECO:0000313" key="2">
    <source>
        <dbReference type="EMBL" id="EHQ28846.1"/>
    </source>
</evidence>
<feature type="transmembrane region" description="Helical" evidence="1">
    <location>
        <begin position="78"/>
        <end position="100"/>
    </location>
</feature>